<gene>
    <name evidence="7" type="ORF">Nepgr_030234</name>
</gene>
<evidence type="ECO:0000256" key="3">
    <source>
        <dbReference type="ARBA" id="ARBA00022471"/>
    </source>
</evidence>
<organism evidence="7 8">
    <name type="scientific">Nepenthes gracilis</name>
    <name type="common">Slender pitcher plant</name>
    <dbReference type="NCBI Taxonomy" id="150966"/>
    <lineage>
        <taxon>Eukaryota</taxon>
        <taxon>Viridiplantae</taxon>
        <taxon>Streptophyta</taxon>
        <taxon>Embryophyta</taxon>
        <taxon>Tracheophyta</taxon>
        <taxon>Spermatophyta</taxon>
        <taxon>Magnoliopsida</taxon>
        <taxon>eudicotyledons</taxon>
        <taxon>Gunneridae</taxon>
        <taxon>Pentapetalae</taxon>
        <taxon>Caryophyllales</taxon>
        <taxon>Nepenthaceae</taxon>
        <taxon>Nepenthes</taxon>
    </lineage>
</organism>
<comment type="similarity">
    <text evidence="2 6">Belongs to the plant self-incompatibility (S1) protein family.</text>
</comment>
<dbReference type="Proteomes" id="UP001279734">
    <property type="component" value="Unassembled WGS sequence"/>
</dbReference>
<reference evidence="7" key="1">
    <citation type="submission" date="2023-05" db="EMBL/GenBank/DDBJ databases">
        <title>Nepenthes gracilis genome sequencing.</title>
        <authorList>
            <person name="Fukushima K."/>
        </authorList>
    </citation>
    <scope>NUCLEOTIDE SEQUENCE</scope>
    <source>
        <strain evidence="7">SING2019-196</strain>
    </source>
</reference>
<comment type="subcellular location">
    <subcellularLocation>
        <location evidence="1 6">Secreted</location>
    </subcellularLocation>
</comment>
<proteinExistence type="inferred from homology"/>
<keyword evidence="8" id="KW-1185">Reference proteome</keyword>
<keyword evidence="5" id="KW-0732">Signal</keyword>
<evidence type="ECO:0000313" key="8">
    <source>
        <dbReference type="Proteomes" id="UP001279734"/>
    </source>
</evidence>
<protein>
    <recommendedName>
        <fullName evidence="6">S-protein homolog</fullName>
    </recommendedName>
</protein>
<keyword evidence="4 6" id="KW-0964">Secreted</keyword>
<dbReference type="PANTHER" id="PTHR31232:SF18">
    <property type="entry name" value="S-PROTEIN HOMOLOG"/>
    <property type="match status" value="1"/>
</dbReference>
<evidence type="ECO:0000256" key="4">
    <source>
        <dbReference type="ARBA" id="ARBA00022525"/>
    </source>
</evidence>
<sequence length="138" mass="15945">MGALLVHGAPQEGHNSSRDFLVIHRPKTTVSLTSRMGVASYMVVRCWSSERDVGLRKLADGQSYEWRFRPNIWGSTKYVCSLAWQKGTLTNRFYQYDRDIHRCDDDCRWFMNSTGIYGMLKGSDVVDIIFPWQTATIK</sequence>
<evidence type="ECO:0000313" key="7">
    <source>
        <dbReference type="EMBL" id="GMH28391.1"/>
    </source>
</evidence>
<dbReference type="EMBL" id="BSYO01000034">
    <property type="protein sequence ID" value="GMH28391.1"/>
    <property type="molecule type" value="Genomic_DNA"/>
</dbReference>
<dbReference type="Pfam" id="PF05938">
    <property type="entry name" value="Self-incomp_S1"/>
    <property type="match status" value="1"/>
</dbReference>
<dbReference type="PANTHER" id="PTHR31232">
    <property type="match status" value="1"/>
</dbReference>
<dbReference type="InterPro" id="IPR010264">
    <property type="entry name" value="Self-incomp_S1"/>
</dbReference>
<evidence type="ECO:0000256" key="2">
    <source>
        <dbReference type="ARBA" id="ARBA00005581"/>
    </source>
</evidence>
<comment type="caution">
    <text evidence="7">The sequence shown here is derived from an EMBL/GenBank/DDBJ whole genome shotgun (WGS) entry which is preliminary data.</text>
</comment>
<accession>A0AAD3TFT8</accession>
<evidence type="ECO:0000256" key="5">
    <source>
        <dbReference type="ARBA" id="ARBA00022729"/>
    </source>
</evidence>
<dbReference type="GO" id="GO:0005576">
    <property type="term" value="C:extracellular region"/>
    <property type="evidence" value="ECO:0007669"/>
    <property type="project" value="UniProtKB-SubCell"/>
</dbReference>
<keyword evidence="3 6" id="KW-0713">Self-incompatibility</keyword>
<dbReference type="AlphaFoldDB" id="A0AAD3TFT8"/>
<dbReference type="GO" id="GO:0060320">
    <property type="term" value="P:rejection of self pollen"/>
    <property type="evidence" value="ECO:0007669"/>
    <property type="project" value="UniProtKB-KW"/>
</dbReference>
<name>A0AAD3TFT8_NEPGR</name>
<evidence type="ECO:0000256" key="1">
    <source>
        <dbReference type="ARBA" id="ARBA00004613"/>
    </source>
</evidence>
<evidence type="ECO:0000256" key="6">
    <source>
        <dbReference type="RuleBase" id="RU367044"/>
    </source>
</evidence>